<keyword evidence="1" id="KW-0472">Membrane</keyword>
<evidence type="ECO:0000256" key="1">
    <source>
        <dbReference type="SAM" id="Phobius"/>
    </source>
</evidence>
<dbReference type="EMBL" id="ML977059">
    <property type="protein sequence ID" value="KAF1948421.1"/>
    <property type="molecule type" value="Genomic_DNA"/>
</dbReference>
<dbReference type="InterPro" id="IPR010730">
    <property type="entry name" value="HET"/>
</dbReference>
<feature type="transmembrane region" description="Helical" evidence="1">
    <location>
        <begin position="12"/>
        <end position="31"/>
    </location>
</feature>
<evidence type="ECO:0000259" key="2">
    <source>
        <dbReference type="Pfam" id="PF06985"/>
    </source>
</evidence>
<dbReference type="OrthoDB" id="3789824at2759"/>
<sequence length="877" mass="99203">MPSSLDPGEYIFLIVLASSAVSAIIPFLPFLPPKAAVIVQLIFSAPAAVGILLCAVLFSFTIAVIIVESIIKNFPTIWESTLEAVITVVSGIWYPIYGVLYVAVLLLWFMYTLFVYRMPPFSYFWIRWTFQARRFGWESAKEWVESSQALQQSDEPYPTSRRSNPVKRMTSQLCEQCSKTITKSGLLSGSFYLLTPREEWNTWSIRFKGVDLAAPNEFCHLCSLLWYSIPLETRQKITGSSLIGTNGELEGLRIKIFEAHGPRWYMEHYRYVQPYQEGGGNEYEALCDGLLIERETLRGDIRLSASVEIPSWTGSEVSLNLAKSWITECEKHGGTCKSQRSSDEDSYLPARLLYVGDPISSALRLDNPFSSSIYKSDPRYLALSHCWGENGIPNSQKLTKDKLNQWGECIPEDDLPLNFKDAIVFTRWIGVHYIWIDSLCIVQDDTDDWERESKKMWKVYAHAYCTISSTGSTDANGGCFHERSPLQQFPCHLRYSKRAAISIRAKADTYNANSFTSEVDEGPLSERAWAFQERLLSRRIVHFGAKFLFFECGTQFASEVITQAVKHVPKRAAELVESQYGPVTRFRTALGILREGEFTELSIEQELKLHKCWFELVAKYTAAKLKMDSDRMIAILGIAQYIQGDAKGLQHLHGLWQRHLLLDLLWYLKSSPTTRITPRIPSWSWGSVKGVISQRLSPYPFTGKGKGKRTRLVKVAEAFSRESGAFSGSLVGLFVDGAISLECPIRRVCDQELAQDPVGKFELHLDSRIGKVSAGFLPDVKQIGPSSALRCAEILRVEVLEGTLVDRIHSVWSEGIVLRSLGNAHSGGASTEFERVERVGRFWVEWPRIDGASNCEELIEGYASIFEKKDRRKIMLV</sequence>
<keyword evidence="4" id="KW-1185">Reference proteome</keyword>
<feature type="transmembrane region" description="Helical" evidence="1">
    <location>
        <begin position="91"/>
        <end position="116"/>
    </location>
</feature>
<keyword evidence="1" id="KW-1133">Transmembrane helix</keyword>
<organism evidence="3 4">
    <name type="scientific">Byssothecium circinans</name>
    <dbReference type="NCBI Taxonomy" id="147558"/>
    <lineage>
        <taxon>Eukaryota</taxon>
        <taxon>Fungi</taxon>
        <taxon>Dikarya</taxon>
        <taxon>Ascomycota</taxon>
        <taxon>Pezizomycotina</taxon>
        <taxon>Dothideomycetes</taxon>
        <taxon>Pleosporomycetidae</taxon>
        <taxon>Pleosporales</taxon>
        <taxon>Massarineae</taxon>
        <taxon>Massarinaceae</taxon>
        <taxon>Byssothecium</taxon>
    </lineage>
</organism>
<gene>
    <name evidence="3" type="ORF">CC80DRAFT_540991</name>
</gene>
<dbReference type="Proteomes" id="UP000800035">
    <property type="component" value="Unassembled WGS sequence"/>
</dbReference>
<dbReference type="PANTHER" id="PTHR33112:SF8">
    <property type="entry name" value="HETEROKARYON INCOMPATIBILITY DOMAIN-CONTAINING PROTEIN"/>
    <property type="match status" value="1"/>
</dbReference>
<protein>
    <submittedName>
        <fullName evidence="3">HET-domain-containing protein</fullName>
    </submittedName>
</protein>
<keyword evidence="1" id="KW-0812">Transmembrane</keyword>
<dbReference type="Pfam" id="PF06985">
    <property type="entry name" value="HET"/>
    <property type="match status" value="1"/>
</dbReference>
<reference evidence="3" key="1">
    <citation type="journal article" date="2020" name="Stud. Mycol.">
        <title>101 Dothideomycetes genomes: a test case for predicting lifestyles and emergence of pathogens.</title>
        <authorList>
            <person name="Haridas S."/>
            <person name="Albert R."/>
            <person name="Binder M."/>
            <person name="Bloem J."/>
            <person name="Labutti K."/>
            <person name="Salamov A."/>
            <person name="Andreopoulos B."/>
            <person name="Baker S."/>
            <person name="Barry K."/>
            <person name="Bills G."/>
            <person name="Bluhm B."/>
            <person name="Cannon C."/>
            <person name="Castanera R."/>
            <person name="Culley D."/>
            <person name="Daum C."/>
            <person name="Ezra D."/>
            <person name="Gonzalez J."/>
            <person name="Henrissat B."/>
            <person name="Kuo A."/>
            <person name="Liang C."/>
            <person name="Lipzen A."/>
            <person name="Lutzoni F."/>
            <person name="Magnuson J."/>
            <person name="Mondo S."/>
            <person name="Nolan M."/>
            <person name="Ohm R."/>
            <person name="Pangilinan J."/>
            <person name="Park H.-J."/>
            <person name="Ramirez L."/>
            <person name="Alfaro M."/>
            <person name="Sun H."/>
            <person name="Tritt A."/>
            <person name="Yoshinaga Y."/>
            <person name="Zwiers L.-H."/>
            <person name="Turgeon B."/>
            <person name="Goodwin S."/>
            <person name="Spatafora J."/>
            <person name="Crous P."/>
            <person name="Grigoriev I."/>
        </authorList>
    </citation>
    <scope>NUCLEOTIDE SEQUENCE</scope>
    <source>
        <strain evidence="3">CBS 675.92</strain>
    </source>
</reference>
<feature type="transmembrane region" description="Helical" evidence="1">
    <location>
        <begin position="43"/>
        <end position="71"/>
    </location>
</feature>
<dbReference type="AlphaFoldDB" id="A0A6A5T758"/>
<accession>A0A6A5T758</accession>
<evidence type="ECO:0000313" key="3">
    <source>
        <dbReference type="EMBL" id="KAF1948421.1"/>
    </source>
</evidence>
<name>A0A6A5T758_9PLEO</name>
<dbReference type="PANTHER" id="PTHR33112">
    <property type="entry name" value="DOMAIN PROTEIN, PUTATIVE-RELATED"/>
    <property type="match status" value="1"/>
</dbReference>
<evidence type="ECO:0000313" key="4">
    <source>
        <dbReference type="Proteomes" id="UP000800035"/>
    </source>
</evidence>
<proteinExistence type="predicted"/>
<feature type="domain" description="Heterokaryon incompatibility" evidence="2">
    <location>
        <begin position="380"/>
        <end position="533"/>
    </location>
</feature>